<evidence type="ECO:0000313" key="3">
    <source>
        <dbReference type="Proteomes" id="UP000600220"/>
    </source>
</evidence>
<feature type="non-terminal residue" evidence="2">
    <location>
        <position position="1"/>
    </location>
</feature>
<accession>A0A8H9BYP8</accession>
<keyword evidence="3" id="KW-1185">Reference proteome</keyword>
<feature type="transmembrane region" description="Helical" evidence="1">
    <location>
        <begin position="154"/>
        <end position="179"/>
    </location>
</feature>
<feature type="transmembrane region" description="Helical" evidence="1">
    <location>
        <begin position="80"/>
        <end position="97"/>
    </location>
</feature>
<keyword evidence="1" id="KW-0472">Membrane</keyword>
<comment type="caution">
    <text evidence="2">The sequence shown here is derived from an EMBL/GenBank/DDBJ whole genome shotgun (WGS) entry which is preliminary data.</text>
</comment>
<sequence>ILYTLYLQKNIIIIFENEVTVVLILYFLVSVFLHELGHIYSLKFFGRKIDKFGFRLNFYVFPSFYVQMNETYMLSKIDKIIVHSFGLFINIISINLLQLMNILIIDSYALTVAYMFFSSTLLWNLVPILNSDGYKIMMVALSLDEFNNFTKNHWLILIFQTIGVVIALNTIIHWVFYWIKNISI</sequence>
<dbReference type="AlphaFoldDB" id="A0A8H9BYP8"/>
<evidence type="ECO:0000313" key="2">
    <source>
        <dbReference type="EMBL" id="EGQ4386165.1"/>
    </source>
</evidence>
<evidence type="ECO:0000256" key="1">
    <source>
        <dbReference type="SAM" id="Phobius"/>
    </source>
</evidence>
<feature type="transmembrane region" description="Helical" evidence="1">
    <location>
        <begin position="109"/>
        <end position="129"/>
    </location>
</feature>
<feature type="transmembrane region" description="Helical" evidence="1">
    <location>
        <begin position="20"/>
        <end position="40"/>
    </location>
</feature>
<keyword evidence="1" id="KW-1133">Transmembrane helix</keyword>
<gene>
    <name evidence="2" type="ORF">EGV54_14110</name>
</gene>
<name>A0A8H9BYP8_STAPS</name>
<dbReference type="Proteomes" id="UP000600220">
    <property type="component" value="Unassembled WGS sequence"/>
</dbReference>
<protein>
    <submittedName>
        <fullName evidence="2">Peptidase</fullName>
    </submittedName>
</protein>
<reference evidence="2 3" key="1">
    <citation type="submission" date="2018-11" db="EMBL/GenBank/DDBJ databases">
        <authorList>
            <consortium name="Veterinary Laboratory Investigation and Response Network"/>
        </authorList>
    </citation>
    <scope>NUCLEOTIDE SEQUENCE [LARGE SCALE GENOMIC DNA]</scope>
    <source>
        <strain evidence="2 3">SPSE-18-VL-LA-PA-Ryan-0021</strain>
    </source>
</reference>
<dbReference type="RefSeq" id="WP_214540620.1">
    <property type="nucleotide sequence ID" value="NZ_CAJETJ010000007.1"/>
</dbReference>
<dbReference type="EMBL" id="AAXKXX010000059">
    <property type="protein sequence ID" value="EGQ4386165.1"/>
    <property type="molecule type" value="Genomic_DNA"/>
</dbReference>
<proteinExistence type="predicted"/>
<organism evidence="2 3">
    <name type="scientific">Staphylococcus pseudintermedius</name>
    <dbReference type="NCBI Taxonomy" id="283734"/>
    <lineage>
        <taxon>Bacteria</taxon>
        <taxon>Bacillati</taxon>
        <taxon>Bacillota</taxon>
        <taxon>Bacilli</taxon>
        <taxon>Bacillales</taxon>
        <taxon>Staphylococcaceae</taxon>
        <taxon>Staphylococcus</taxon>
        <taxon>Staphylococcus intermedius group</taxon>
    </lineage>
</organism>
<keyword evidence="1" id="KW-0812">Transmembrane</keyword>